<sequence length="213" mass="21909">MNPNKIVVALLPLLLAACASTPGSPEAAQPAATPAAAAQPALTQEERVAFFVNHARAGELLDVARELKAGLDVNAFDSLDQTALIGAVSHKQILAVKLLLNSGANPGLADRAGWTPLIHAVYAGADPELLGLLLEAGADINGRNDRGITALYLASVSGREEQVSYLLSRGADPTLASKAGYTPLKIAQLKGLQKVVALLKDAPSPSTAARATP</sequence>
<name>A0A2S5TEG0_9GAMM</name>
<dbReference type="PROSITE" id="PS50088">
    <property type="entry name" value="ANK_REPEAT"/>
    <property type="match status" value="2"/>
</dbReference>
<dbReference type="Pfam" id="PF00023">
    <property type="entry name" value="Ank"/>
    <property type="match status" value="1"/>
</dbReference>
<dbReference type="OrthoDB" id="9812708at2"/>
<evidence type="ECO:0000313" key="6">
    <source>
        <dbReference type="Proteomes" id="UP000238220"/>
    </source>
</evidence>
<evidence type="ECO:0000256" key="1">
    <source>
        <dbReference type="ARBA" id="ARBA00022737"/>
    </source>
</evidence>
<evidence type="ECO:0000256" key="3">
    <source>
        <dbReference type="PROSITE-ProRule" id="PRU00023"/>
    </source>
</evidence>
<evidence type="ECO:0000313" key="5">
    <source>
        <dbReference type="EMBL" id="PPE73381.1"/>
    </source>
</evidence>
<organism evidence="5 6">
    <name type="scientific">Solimonas fluminis</name>
    <dbReference type="NCBI Taxonomy" id="2086571"/>
    <lineage>
        <taxon>Bacteria</taxon>
        <taxon>Pseudomonadati</taxon>
        <taxon>Pseudomonadota</taxon>
        <taxon>Gammaproteobacteria</taxon>
        <taxon>Nevskiales</taxon>
        <taxon>Nevskiaceae</taxon>
        <taxon>Solimonas</taxon>
    </lineage>
</organism>
<dbReference type="GO" id="GO:0071356">
    <property type="term" value="P:cellular response to tumor necrosis factor"/>
    <property type="evidence" value="ECO:0007669"/>
    <property type="project" value="TreeGrafter"/>
</dbReference>
<dbReference type="Pfam" id="PF12796">
    <property type="entry name" value="Ank_2"/>
    <property type="match status" value="1"/>
</dbReference>
<dbReference type="GO" id="GO:0005829">
    <property type="term" value="C:cytosol"/>
    <property type="evidence" value="ECO:0007669"/>
    <property type="project" value="TreeGrafter"/>
</dbReference>
<dbReference type="Proteomes" id="UP000238220">
    <property type="component" value="Unassembled WGS sequence"/>
</dbReference>
<dbReference type="SMART" id="SM00248">
    <property type="entry name" value="ANK"/>
    <property type="match status" value="3"/>
</dbReference>
<dbReference type="RefSeq" id="WP_104230977.1">
    <property type="nucleotide sequence ID" value="NZ_PSNW01000007.1"/>
</dbReference>
<dbReference type="GO" id="GO:0051059">
    <property type="term" value="F:NF-kappaB binding"/>
    <property type="evidence" value="ECO:0007669"/>
    <property type="project" value="TreeGrafter"/>
</dbReference>
<feature type="repeat" description="ANK" evidence="3">
    <location>
        <begin position="146"/>
        <end position="178"/>
    </location>
</feature>
<proteinExistence type="predicted"/>
<accession>A0A2S5TEG0</accession>
<protein>
    <submittedName>
        <fullName evidence="5">Uncharacterized protein</fullName>
    </submittedName>
</protein>
<dbReference type="InterPro" id="IPR002110">
    <property type="entry name" value="Ankyrin_rpt"/>
</dbReference>
<dbReference type="PANTHER" id="PTHR46680:SF2">
    <property type="entry name" value="NF-KAPPA-B INHIBITOR ZETA"/>
    <property type="match status" value="1"/>
</dbReference>
<dbReference type="Gene3D" id="1.25.40.20">
    <property type="entry name" value="Ankyrin repeat-containing domain"/>
    <property type="match status" value="1"/>
</dbReference>
<keyword evidence="4" id="KW-0732">Signal</keyword>
<keyword evidence="2 3" id="KW-0040">ANK repeat</keyword>
<dbReference type="InterPro" id="IPR051070">
    <property type="entry name" value="NF-kappa-B_inhibitor"/>
</dbReference>
<dbReference type="AlphaFoldDB" id="A0A2S5TEG0"/>
<feature type="chain" id="PRO_5015467132" evidence="4">
    <location>
        <begin position="28"/>
        <end position="213"/>
    </location>
</feature>
<keyword evidence="6" id="KW-1185">Reference proteome</keyword>
<dbReference type="EMBL" id="PSNW01000007">
    <property type="protein sequence ID" value="PPE73381.1"/>
    <property type="molecule type" value="Genomic_DNA"/>
</dbReference>
<feature type="signal peptide" evidence="4">
    <location>
        <begin position="1"/>
        <end position="27"/>
    </location>
</feature>
<comment type="caution">
    <text evidence="5">The sequence shown here is derived from an EMBL/GenBank/DDBJ whole genome shotgun (WGS) entry which is preliminary data.</text>
</comment>
<dbReference type="InterPro" id="IPR036770">
    <property type="entry name" value="Ankyrin_rpt-contain_sf"/>
</dbReference>
<dbReference type="SUPFAM" id="SSF48403">
    <property type="entry name" value="Ankyrin repeat"/>
    <property type="match status" value="1"/>
</dbReference>
<feature type="repeat" description="ANK" evidence="3">
    <location>
        <begin position="112"/>
        <end position="145"/>
    </location>
</feature>
<evidence type="ECO:0000256" key="4">
    <source>
        <dbReference type="SAM" id="SignalP"/>
    </source>
</evidence>
<dbReference type="PANTHER" id="PTHR46680">
    <property type="entry name" value="NF-KAPPA-B INHIBITOR ALPHA"/>
    <property type="match status" value="1"/>
</dbReference>
<dbReference type="PROSITE" id="PS50297">
    <property type="entry name" value="ANK_REP_REGION"/>
    <property type="match status" value="2"/>
</dbReference>
<reference evidence="5 6" key="1">
    <citation type="submission" date="2018-02" db="EMBL/GenBank/DDBJ databases">
        <title>Genome sequencing of Solimonas sp. HR-BB.</title>
        <authorList>
            <person name="Lee Y."/>
            <person name="Jeon C.O."/>
        </authorList>
    </citation>
    <scope>NUCLEOTIDE SEQUENCE [LARGE SCALE GENOMIC DNA]</scope>
    <source>
        <strain evidence="5 6">HR-BB</strain>
    </source>
</reference>
<gene>
    <name evidence="5" type="ORF">C3942_14025</name>
</gene>
<evidence type="ECO:0000256" key="2">
    <source>
        <dbReference type="ARBA" id="ARBA00023043"/>
    </source>
</evidence>
<dbReference type="PROSITE" id="PS51257">
    <property type="entry name" value="PROKAR_LIPOPROTEIN"/>
    <property type="match status" value="1"/>
</dbReference>
<keyword evidence="1" id="KW-0677">Repeat</keyword>